<name>A0A1E3L212_9BACL</name>
<feature type="binding site" evidence="6">
    <location>
        <position position="45"/>
    </location>
    <ligand>
        <name>FAD</name>
        <dbReference type="ChEBI" id="CHEBI:57692"/>
    </ligand>
</feature>
<dbReference type="AlphaFoldDB" id="A0A1E3L212"/>
<evidence type="ECO:0000256" key="2">
    <source>
        <dbReference type="ARBA" id="ARBA00022630"/>
    </source>
</evidence>
<gene>
    <name evidence="8" type="ORF">PTI45_02799</name>
</gene>
<comment type="caution">
    <text evidence="8">The sequence shown here is derived from an EMBL/GenBank/DDBJ whole genome shotgun (WGS) entry which is preliminary data.</text>
</comment>
<evidence type="ECO:0000313" key="9">
    <source>
        <dbReference type="Proteomes" id="UP000094578"/>
    </source>
</evidence>
<dbReference type="RefSeq" id="WP_069328208.1">
    <property type="nucleotide sequence ID" value="NZ_MDER01000046.1"/>
</dbReference>
<proteinExistence type="inferred from homology"/>
<comment type="caution">
    <text evidence="6">Lacks conserved residue(s) required for the propagation of feature annotation.</text>
</comment>
<dbReference type="InterPro" id="IPR022890">
    <property type="entry name" value="Fd--NADP_Rdtase_type_2"/>
</dbReference>
<dbReference type="STRING" id="1886670.PTI45_02799"/>
<evidence type="ECO:0000259" key="7">
    <source>
        <dbReference type="Pfam" id="PF07992"/>
    </source>
</evidence>
<dbReference type="InterPro" id="IPR050097">
    <property type="entry name" value="Ferredoxin-NADP_redctase_2"/>
</dbReference>
<feature type="binding site" evidence="6">
    <location>
        <position position="288"/>
    </location>
    <ligand>
        <name>FAD</name>
        <dbReference type="ChEBI" id="CHEBI:57692"/>
    </ligand>
</feature>
<dbReference type="HAMAP" id="MF_01685">
    <property type="entry name" value="FENR2"/>
    <property type="match status" value="1"/>
</dbReference>
<reference evidence="8 9" key="1">
    <citation type="submission" date="2016-08" db="EMBL/GenBank/DDBJ databases">
        <title>Genome sequencing of Paenibacillus sp. TI45-13ar, isolated from Korean traditional nuruk.</title>
        <authorList>
            <person name="Kim S.-J."/>
        </authorList>
    </citation>
    <scope>NUCLEOTIDE SEQUENCE [LARGE SCALE GENOMIC DNA]</scope>
    <source>
        <strain evidence="8 9">TI45-13ar</strain>
    </source>
</reference>
<comment type="similarity">
    <text evidence="6">Belongs to the ferredoxin--NADP reductase type 2 family.</text>
</comment>
<keyword evidence="5 6" id="KW-0560">Oxidoreductase</keyword>
<dbReference type="PRINTS" id="PR00469">
    <property type="entry name" value="PNDRDTASEII"/>
</dbReference>
<accession>A0A1E3L212</accession>
<keyword evidence="3 6" id="KW-0274">FAD</keyword>
<feature type="binding site" evidence="6">
    <location>
        <position position="89"/>
    </location>
    <ligand>
        <name>FAD</name>
        <dbReference type="ChEBI" id="CHEBI:57692"/>
    </ligand>
</feature>
<dbReference type="PATRIC" id="fig|1886670.3.peg.2848"/>
<feature type="domain" description="FAD/NAD(P)-binding" evidence="7">
    <location>
        <begin position="8"/>
        <end position="290"/>
    </location>
</feature>
<feature type="binding site" evidence="6">
    <location>
        <position position="37"/>
    </location>
    <ligand>
        <name>FAD</name>
        <dbReference type="ChEBI" id="CHEBI:57692"/>
    </ligand>
</feature>
<dbReference type="GO" id="GO:0050660">
    <property type="term" value="F:flavin adenine dinucleotide binding"/>
    <property type="evidence" value="ECO:0007669"/>
    <property type="project" value="UniProtKB-UniRule"/>
</dbReference>
<keyword evidence="9" id="KW-1185">Reference proteome</keyword>
<feature type="binding site" evidence="6">
    <location>
        <position position="49"/>
    </location>
    <ligand>
        <name>FAD</name>
        <dbReference type="ChEBI" id="CHEBI:57692"/>
    </ligand>
</feature>
<evidence type="ECO:0000256" key="6">
    <source>
        <dbReference type="HAMAP-Rule" id="MF_01685"/>
    </source>
</evidence>
<protein>
    <recommendedName>
        <fullName evidence="6">Ferredoxin--NADP reductase</fullName>
        <shortName evidence="6">FNR</shortName>
        <shortName evidence="6">Fd-NADP(+) reductase</shortName>
        <ecNumber evidence="6">1.18.1.2</ecNumber>
    </recommendedName>
</protein>
<sequence length="351" mass="38751">MNQELELYDVTIIGGGPAGLYSAFYSGMRDMKTKIIEYNPQLGGKILIYPEKMIWDVGGLPPLSGAQLIENLIQQAMTFEPTVVLNQKIADIERLEDGNWLLTAATGEQHYSQTIILAMGHGIPTMRKLEIEGADRYEVTNLHYTVQELNIFSGKHVVISGGGDSAVDWANALQPIAESLTVVHRRHEFGGHEKSVAMMKETCKEVLTPYGLTAVQSHNGTQIDEITITHMDTGEVRQLPVDAVIVNHGMIGDLSPLLRWGIEVNENGRPIIDEKRQTTQPGIFTAGDLIEYTNKLYLIAGTFVEGAAAVNSAKKYLEPEAYQQAYVSSHNKKFAEKNKMLESKVSVHASV</sequence>
<feature type="binding site" evidence="6">
    <location>
        <position position="329"/>
    </location>
    <ligand>
        <name>FAD</name>
        <dbReference type="ChEBI" id="CHEBI:57692"/>
    </ligand>
</feature>
<evidence type="ECO:0000256" key="3">
    <source>
        <dbReference type="ARBA" id="ARBA00022827"/>
    </source>
</evidence>
<keyword evidence="4 6" id="KW-0521">NADP</keyword>
<keyword evidence="2 6" id="KW-0285">Flavoprotein</keyword>
<dbReference type="GO" id="GO:0004324">
    <property type="term" value="F:ferredoxin-NADP+ reductase activity"/>
    <property type="evidence" value="ECO:0007669"/>
    <property type="project" value="UniProtKB-UniRule"/>
</dbReference>
<dbReference type="InterPro" id="IPR023753">
    <property type="entry name" value="FAD/NAD-binding_dom"/>
</dbReference>
<dbReference type="Proteomes" id="UP000094578">
    <property type="component" value="Unassembled WGS sequence"/>
</dbReference>
<comment type="catalytic activity">
    <reaction evidence="6">
        <text>2 reduced [2Fe-2S]-[ferredoxin] + NADP(+) + H(+) = 2 oxidized [2Fe-2S]-[ferredoxin] + NADPH</text>
        <dbReference type="Rhea" id="RHEA:20125"/>
        <dbReference type="Rhea" id="RHEA-COMP:10000"/>
        <dbReference type="Rhea" id="RHEA-COMP:10001"/>
        <dbReference type="ChEBI" id="CHEBI:15378"/>
        <dbReference type="ChEBI" id="CHEBI:33737"/>
        <dbReference type="ChEBI" id="CHEBI:33738"/>
        <dbReference type="ChEBI" id="CHEBI:57783"/>
        <dbReference type="ChEBI" id="CHEBI:58349"/>
        <dbReference type="EC" id="1.18.1.2"/>
    </reaction>
</comment>
<evidence type="ECO:0000256" key="5">
    <source>
        <dbReference type="ARBA" id="ARBA00023002"/>
    </source>
</evidence>
<dbReference type="EC" id="1.18.1.2" evidence="6"/>
<dbReference type="SUPFAM" id="SSF51905">
    <property type="entry name" value="FAD/NAD(P)-binding domain"/>
    <property type="match status" value="1"/>
</dbReference>
<dbReference type="InterPro" id="IPR036188">
    <property type="entry name" value="FAD/NAD-bd_sf"/>
</dbReference>
<comment type="subunit">
    <text evidence="1 6">Homodimer.</text>
</comment>
<dbReference type="PANTHER" id="PTHR48105">
    <property type="entry name" value="THIOREDOXIN REDUCTASE 1-RELATED-RELATED"/>
    <property type="match status" value="1"/>
</dbReference>
<evidence type="ECO:0000313" key="8">
    <source>
        <dbReference type="EMBL" id="ODP27776.1"/>
    </source>
</evidence>
<organism evidence="8 9">
    <name type="scientific">Paenibacillus nuruki</name>
    <dbReference type="NCBI Taxonomy" id="1886670"/>
    <lineage>
        <taxon>Bacteria</taxon>
        <taxon>Bacillati</taxon>
        <taxon>Bacillota</taxon>
        <taxon>Bacilli</taxon>
        <taxon>Bacillales</taxon>
        <taxon>Paenibacillaceae</taxon>
        <taxon>Paenibacillus</taxon>
    </lineage>
</organism>
<dbReference type="GO" id="GO:0050661">
    <property type="term" value="F:NADP binding"/>
    <property type="evidence" value="ECO:0007669"/>
    <property type="project" value="UniProtKB-UniRule"/>
</dbReference>
<dbReference type="PRINTS" id="PR00368">
    <property type="entry name" value="FADPNR"/>
</dbReference>
<dbReference type="EMBL" id="MDER01000046">
    <property type="protein sequence ID" value="ODP27776.1"/>
    <property type="molecule type" value="Genomic_DNA"/>
</dbReference>
<evidence type="ECO:0000256" key="4">
    <source>
        <dbReference type="ARBA" id="ARBA00022857"/>
    </source>
</evidence>
<dbReference type="Gene3D" id="3.50.50.60">
    <property type="entry name" value="FAD/NAD(P)-binding domain"/>
    <property type="match status" value="2"/>
</dbReference>
<evidence type="ECO:0000256" key="1">
    <source>
        <dbReference type="ARBA" id="ARBA00011738"/>
    </source>
</evidence>
<comment type="cofactor">
    <cofactor evidence="6">
        <name>FAD</name>
        <dbReference type="ChEBI" id="CHEBI:57692"/>
    </cofactor>
    <text evidence="6">Binds 1 FAD per subunit.</text>
</comment>
<dbReference type="Pfam" id="PF07992">
    <property type="entry name" value="Pyr_redox_2"/>
    <property type="match status" value="1"/>
</dbReference>